<dbReference type="CDD" id="cd00926">
    <property type="entry name" value="Cyt_c_Oxidase_VIb"/>
    <property type="match status" value="1"/>
</dbReference>
<dbReference type="Gene3D" id="1.10.10.140">
    <property type="entry name" value="Cytochrome c oxidase, subunit VIb"/>
    <property type="match status" value="1"/>
</dbReference>
<proteinExistence type="predicted"/>
<dbReference type="Proteomes" id="UP001497512">
    <property type="component" value="Chromosome 19"/>
</dbReference>
<name>A0ABP0U4Z9_9BRYO</name>
<dbReference type="PANTHER" id="PTHR46281">
    <property type="entry name" value="CYTOCHROME C OXIDASE SUBUNIT 6B"/>
    <property type="match status" value="1"/>
</dbReference>
<dbReference type="EMBL" id="OZ019911">
    <property type="protein sequence ID" value="CAK9213025.1"/>
    <property type="molecule type" value="Genomic_DNA"/>
</dbReference>
<feature type="region of interest" description="Disordered" evidence="4">
    <location>
        <begin position="1"/>
        <end position="25"/>
    </location>
</feature>
<keyword evidence="3" id="KW-1015">Disulfide bond</keyword>
<dbReference type="PROSITE" id="PS51808">
    <property type="entry name" value="CHCH"/>
    <property type="match status" value="1"/>
</dbReference>
<evidence type="ECO:0000256" key="2">
    <source>
        <dbReference type="ARBA" id="ARBA00023128"/>
    </source>
</evidence>
<evidence type="ECO:0008006" key="7">
    <source>
        <dbReference type="Google" id="ProtNLM"/>
    </source>
</evidence>
<reference evidence="5" key="1">
    <citation type="submission" date="2024-02" db="EMBL/GenBank/DDBJ databases">
        <authorList>
            <consortium name="ELIXIR-Norway"/>
            <consortium name="Elixir Norway"/>
        </authorList>
    </citation>
    <scope>NUCLEOTIDE SEQUENCE</scope>
</reference>
<keyword evidence="2" id="KW-0496">Mitochondrion</keyword>
<dbReference type="PANTHER" id="PTHR46281:SF8">
    <property type="entry name" value="CYTOCHROME C OXIDASE SUBUNIT 12, MITOCHONDRIAL"/>
    <property type="match status" value="1"/>
</dbReference>
<dbReference type="InterPro" id="IPR048280">
    <property type="entry name" value="COX6B-like"/>
</dbReference>
<dbReference type="SUPFAM" id="SSF47694">
    <property type="entry name" value="Cytochrome c oxidase subunit h"/>
    <property type="match status" value="1"/>
</dbReference>
<evidence type="ECO:0000256" key="4">
    <source>
        <dbReference type="SAM" id="MobiDB-lite"/>
    </source>
</evidence>
<evidence type="ECO:0000313" key="5">
    <source>
        <dbReference type="EMBL" id="CAK9213025.1"/>
    </source>
</evidence>
<sequence>MGTLTSLSHDCEVKEDDGEAQRQEKIESQVDVELHLDHHKQSPSNSVSVACELGCIPATAELQTTIFQQQLFEADDEDEDVVCGDYHDLSEYSDEEEEELSLQELRAVDDVKTAPMDYRFPTTNQAKHCYTRYNEFHKCAAEKGEDAKECKKYAKYYRSLCPGDWIDKWNEERENGTFPGRY</sequence>
<protein>
    <recommendedName>
        <fullName evidence="7">Cytochrome c oxidase subunit 6b-1</fullName>
    </recommendedName>
</protein>
<keyword evidence="6" id="KW-1185">Reference proteome</keyword>
<accession>A0ABP0U4Z9</accession>
<gene>
    <name evidence="5" type="ORF">CSSPTR1EN2_LOCUS11530</name>
</gene>
<evidence type="ECO:0000313" key="6">
    <source>
        <dbReference type="Proteomes" id="UP001497512"/>
    </source>
</evidence>
<comment type="subcellular location">
    <subcellularLocation>
        <location evidence="1">Mitochondrion</location>
    </subcellularLocation>
</comment>
<dbReference type="Pfam" id="PF02297">
    <property type="entry name" value="COX6B"/>
    <property type="match status" value="1"/>
</dbReference>
<evidence type="ECO:0000256" key="3">
    <source>
        <dbReference type="ARBA" id="ARBA00023157"/>
    </source>
</evidence>
<dbReference type="InterPro" id="IPR003213">
    <property type="entry name" value="Cyt_c_oxidase_su6B"/>
</dbReference>
<organism evidence="5 6">
    <name type="scientific">Sphagnum troendelagicum</name>
    <dbReference type="NCBI Taxonomy" id="128251"/>
    <lineage>
        <taxon>Eukaryota</taxon>
        <taxon>Viridiplantae</taxon>
        <taxon>Streptophyta</taxon>
        <taxon>Embryophyta</taxon>
        <taxon>Bryophyta</taxon>
        <taxon>Sphagnophytina</taxon>
        <taxon>Sphagnopsida</taxon>
        <taxon>Sphagnales</taxon>
        <taxon>Sphagnaceae</taxon>
        <taxon>Sphagnum</taxon>
    </lineage>
</organism>
<dbReference type="InterPro" id="IPR036549">
    <property type="entry name" value="CX6/COA6-like_sf"/>
</dbReference>
<evidence type="ECO:0000256" key="1">
    <source>
        <dbReference type="ARBA" id="ARBA00004173"/>
    </source>
</evidence>